<dbReference type="InterPro" id="IPR027417">
    <property type="entry name" value="P-loop_NTPase"/>
</dbReference>
<evidence type="ECO:0000256" key="4">
    <source>
        <dbReference type="HAMAP-Rule" id="MF_00636"/>
    </source>
</evidence>
<feature type="domain" description="RapZ C-terminal" evidence="6">
    <location>
        <begin position="162"/>
        <end position="281"/>
    </location>
</feature>
<dbReference type="RefSeq" id="WP_233086728.1">
    <property type="nucleotide sequence ID" value="NZ_BAABWN010000001.1"/>
</dbReference>
<dbReference type="SUPFAM" id="SSF52540">
    <property type="entry name" value="P-loop containing nucleoside triphosphate hydrolases"/>
    <property type="match status" value="1"/>
</dbReference>
<evidence type="ECO:0000313" key="7">
    <source>
        <dbReference type="EMBL" id="GAA6166220.1"/>
    </source>
</evidence>
<organism evidence="7 8">
    <name type="scientific">Sessilibacter corallicola</name>
    <dbReference type="NCBI Taxonomy" id="2904075"/>
    <lineage>
        <taxon>Bacteria</taxon>
        <taxon>Pseudomonadati</taxon>
        <taxon>Pseudomonadota</taxon>
        <taxon>Gammaproteobacteria</taxon>
        <taxon>Cellvibrionales</taxon>
        <taxon>Cellvibrionaceae</taxon>
        <taxon>Sessilibacter</taxon>
    </lineage>
</organism>
<feature type="binding site" evidence="4">
    <location>
        <begin position="56"/>
        <end position="59"/>
    </location>
    <ligand>
        <name>GTP</name>
        <dbReference type="ChEBI" id="CHEBI:37565"/>
    </ligand>
</feature>
<dbReference type="InterPro" id="IPR053930">
    <property type="entry name" value="RapZ-like_N"/>
</dbReference>
<evidence type="ECO:0000259" key="6">
    <source>
        <dbReference type="Pfam" id="PF22740"/>
    </source>
</evidence>
<dbReference type="Pfam" id="PF03668">
    <property type="entry name" value="RapZ-like_N"/>
    <property type="match status" value="1"/>
</dbReference>
<dbReference type="HAMAP" id="MF_00636">
    <property type="entry name" value="RapZ_like"/>
    <property type="match status" value="1"/>
</dbReference>
<reference evidence="7 8" key="1">
    <citation type="submission" date="2024-04" db="EMBL/GenBank/DDBJ databases">
        <title>Draft genome sequence of Sessilibacter corallicola NBRC 116591.</title>
        <authorList>
            <person name="Miyakawa T."/>
            <person name="Kusuya Y."/>
            <person name="Miura T."/>
        </authorList>
    </citation>
    <scope>NUCLEOTIDE SEQUENCE [LARGE SCALE GENOMIC DNA]</scope>
    <source>
        <strain evidence="7 8">KU-00831-HH</strain>
    </source>
</reference>
<evidence type="ECO:0000256" key="3">
    <source>
        <dbReference type="ARBA" id="ARBA00023134"/>
    </source>
</evidence>
<dbReference type="NCBIfam" id="NF003828">
    <property type="entry name" value="PRK05416.1"/>
    <property type="match status" value="1"/>
</dbReference>
<keyword evidence="3 4" id="KW-0342">GTP-binding</keyword>
<feature type="domain" description="RapZ-like N-terminal" evidence="5">
    <location>
        <begin position="1"/>
        <end position="155"/>
    </location>
</feature>
<keyword evidence="2 4" id="KW-0067">ATP-binding</keyword>
<keyword evidence="1 4" id="KW-0547">Nucleotide-binding</keyword>
<comment type="caution">
    <text evidence="4">Lacks conserved residue(s) required for the propagation of feature annotation.</text>
</comment>
<evidence type="ECO:0000256" key="1">
    <source>
        <dbReference type="ARBA" id="ARBA00022741"/>
    </source>
</evidence>
<dbReference type="Pfam" id="PF22740">
    <property type="entry name" value="PapZ_C"/>
    <property type="match status" value="1"/>
</dbReference>
<evidence type="ECO:0000313" key="8">
    <source>
        <dbReference type="Proteomes" id="UP001465153"/>
    </source>
</evidence>
<dbReference type="PANTHER" id="PTHR30448:SF0">
    <property type="entry name" value="RNASE ADAPTER PROTEIN RAPZ"/>
    <property type="match status" value="1"/>
</dbReference>
<dbReference type="PANTHER" id="PTHR30448">
    <property type="entry name" value="RNASE ADAPTER PROTEIN RAPZ"/>
    <property type="match status" value="1"/>
</dbReference>
<protein>
    <submittedName>
        <fullName evidence="7">RNase adapter RapZ</fullName>
    </submittedName>
</protein>
<dbReference type="InterPro" id="IPR053931">
    <property type="entry name" value="RapZ_C"/>
</dbReference>
<name>A0ABQ0A3J8_9GAMM</name>
<proteinExistence type="inferred from homology"/>
<comment type="caution">
    <text evidence="7">The sequence shown here is derived from an EMBL/GenBank/DDBJ whole genome shotgun (WGS) entry which is preliminary data.</text>
</comment>
<dbReference type="PIRSF" id="PIRSF005052">
    <property type="entry name" value="P-loopkin"/>
    <property type="match status" value="1"/>
</dbReference>
<keyword evidence="8" id="KW-1185">Reference proteome</keyword>
<evidence type="ECO:0000259" key="5">
    <source>
        <dbReference type="Pfam" id="PF03668"/>
    </source>
</evidence>
<dbReference type="Gene3D" id="3.40.50.300">
    <property type="entry name" value="P-loop containing nucleotide triphosphate hydrolases"/>
    <property type="match status" value="1"/>
</dbReference>
<gene>
    <name evidence="7" type="primary">rapZ</name>
    <name evidence="7" type="ORF">NBRC116591_00300</name>
</gene>
<dbReference type="Proteomes" id="UP001465153">
    <property type="component" value="Unassembled WGS sequence"/>
</dbReference>
<sequence>MQLVIISGRSGSGISSALRVLEDSGMTCIDNLPVGLLEHLVNTEFRQTQRYAVSIDARSNLSALKDFDRLFEHIESRQVETQIVFLDARDEILIKRFSETRRKHPLTSDKIDLKEAINAETELLTPIQSRADQIIDTSSLSVHQLRNLIHKWVTGSDSLGTSVQFQSFGFKHGLPADADIVFDVRCLPNPFWVPNLRGCTGNDVEVQNYLAKQPLVNSMIDSISDFLNKWVPEYEKSNRSYITVAIGCTGGQHRSVYVCNQLAENFKTSQEAPLVRHRDLKTPS</sequence>
<evidence type="ECO:0000256" key="2">
    <source>
        <dbReference type="ARBA" id="ARBA00022840"/>
    </source>
</evidence>
<accession>A0ABQ0A3J8</accession>
<dbReference type="EMBL" id="BAABWN010000001">
    <property type="protein sequence ID" value="GAA6166220.1"/>
    <property type="molecule type" value="Genomic_DNA"/>
</dbReference>
<dbReference type="InterPro" id="IPR005337">
    <property type="entry name" value="RapZ-like"/>
</dbReference>